<keyword evidence="7" id="KW-0238">DNA-binding</keyword>
<dbReference type="PROSITE" id="PS50943">
    <property type="entry name" value="HTH_CROC1"/>
    <property type="match status" value="1"/>
</dbReference>
<dbReference type="AlphaFoldDB" id="A0A316DWK6"/>
<dbReference type="Gene3D" id="1.25.40.10">
    <property type="entry name" value="Tetratricopeptide repeat domain"/>
    <property type="match status" value="3"/>
</dbReference>
<evidence type="ECO:0000313" key="8">
    <source>
        <dbReference type="Proteomes" id="UP000245634"/>
    </source>
</evidence>
<keyword evidence="2" id="KW-0963">Cytoplasm</keyword>
<dbReference type="PANTHER" id="PTHR46630">
    <property type="entry name" value="TETRATRICOPEPTIDE REPEAT PROTEIN 29"/>
    <property type="match status" value="1"/>
</dbReference>
<protein>
    <submittedName>
        <fullName evidence="7">DNA-binding XRE family transcriptional regulator</fullName>
    </submittedName>
</protein>
<keyword evidence="8" id="KW-1185">Reference proteome</keyword>
<dbReference type="SUPFAM" id="SSF48452">
    <property type="entry name" value="TPR-like"/>
    <property type="match status" value="2"/>
</dbReference>
<dbReference type="Proteomes" id="UP000245634">
    <property type="component" value="Unassembled WGS sequence"/>
</dbReference>
<proteinExistence type="inferred from homology"/>
<dbReference type="SUPFAM" id="SSF47413">
    <property type="entry name" value="lambda repressor-like DNA-binding domains"/>
    <property type="match status" value="1"/>
</dbReference>
<comment type="caution">
    <text evidence="7">The sequence shown here is derived from an EMBL/GenBank/DDBJ whole genome shotgun (WGS) entry which is preliminary data.</text>
</comment>
<gene>
    <name evidence="7" type="ORF">C7459_106251</name>
</gene>
<dbReference type="InterPro" id="IPR011990">
    <property type="entry name" value="TPR-like_helical_dom_sf"/>
</dbReference>
<dbReference type="InterPro" id="IPR019734">
    <property type="entry name" value="TPR_rpt"/>
</dbReference>
<comment type="similarity">
    <text evidence="5">Belongs to the Rap family.</text>
</comment>
<evidence type="ECO:0000256" key="4">
    <source>
        <dbReference type="ARBA" id="ARBA00022803"/>
    </source>
</evidence>
<evidence type="ECO:0000256" key="1">
    <source>
        <dbReference type="ARBA" id="ARBA00004496"/>
    </source>
</evidence>
<evidence type="ECO:0000256" key="2">
    <source>
        <dbReference type="ARBA" id="ARBA00022490"/>
    </source>
</evidence>
<sequence length="453" mass="51607">MSTNDGNKIDRGKQALVTLGQRVKELRLEKNMTQGELAEGIVTPSMISQIENGVSLPSYRTVAHIATRLGTTVDDLYQGLTFSKMQMSGYKHALSQMAVGHYNPALIVLESFHNEELLHYEIPPDELKLNLAVCYSETQRYDDAVSLLEDLVQDLSSDNGRRENFHLLVNANLSLSETYERMGRYFEALCSAMSAREVYAKHQSPDPFLEGKILVHLADLNSRLHRYEESQACYQQALRVYDQLSDNLEHVGLIYQRLSEVYHHQNNFEMTIEFANKAILALQSAGLVADYREAKRVLIKQQVNAENWQDSIRVLLGLAAICTQSDVQREATLYLDVAEIYLSFDDADESLNYCLKALSLLTKRQKESELLGRANFVLAGVHHQKGEYDRAIHALETAVTLFKRHHQLHDLDLAARQLCVLLKHVGKPEIAWELFDETHHFIVEQLRQRGVVL</sequence>
<dbReference type="EMBL" id="QGGL01000006">
    <property type="protein sequence ID" value="PWK13954.1"/>
    <property type="molecule type" value="Genomic_DNA"/>
</dbReference>
<comment type="subcellular location">
    <subcellularLocation>
        <location evidence="1">Cytoplasm</location>
    </subcellularLocation>
</comment>
<dbReference type="SMART" id="SM00530">
    <property type="entry name" value="HTH_XRE"/>
    <property type="match status" value="1"/>
</dbReference>
<dbReference type="InterPro" id="IPR010982">
    <property type="entry name" value="Lambda_DNA-bd_dom_sf"/>
</dbReference>
<dbReference type="Pfam" id="PF13424">
    <property type="entry name" value="TPR_12"/>
    <property type="match status" value="2"/>
</dbReference>
<evidence type="ECO:0000259" key="6">
    <source>
        <dbReference type="PROSITE" id="PS50943"/>
    </source>
</evidence>
<evidence type="ECO:0000256" key="5">
    <source>
        <dbReference type="ARBA" id="ARBA00038253"/>
    </source>
</evidence>
<accession>A0A316DWK6</accession>
<dbReference type="GO" id="GO:0005737">
    <property type="term" value="C:cytoplasm"/>
    <property type="evidence" value="ECO:0007669"/>
    <property type="project" value="UniProtKB-SubCell"/>
</dbReference>
<dbReference type="CDD" id="cd00093">
    <property type="entry name" value="HTH_XRE"/>
    <property type="match status" value="1"/>
</dbReference>
<reference evidence="7 8" key="1">
    <citation type="submission" date="2018-05" db="EMBL/GenBank/DDBJ databases">
        <title>Genomic Encyclopedia of Type Strains, Phase IV (KMG-IV): sequencing the most valuable type-strain genomes for metagenomic binning, comparative biology and taxonomic classification.</title>
        <authorList>
            <person name="Goeker M."/>
        </authorList>
    </citation>
    <scope>NUCLEOTIDE SEQUENCE [LARGE SCALE GENOMIC DNA]</scope>
    <source>
        <strain evidence="7 8">DSM 18773</strain>
    </source>
</reference>
<dbReference type="Pfam" id="PF13176">
    <property type="entry name" value="TPR_7"/>
    <property type="match status" value="1"/>
</dbReference>
<dbReference type="SMART" id="SM00028">
    <property type="entry name" value="TPR"/>
    <property type="match status" value="4"/>
</dbReference>
<evidence type="ECO:0000313" key="7">
    <source>
        <dbReference type="EMBL" id="PWK13954.1"/>
    </source>
</evidence>
<keyword evidence="4" id="KW-0802">TPR repeat</keyword>
<dbReference type="GO" id="GO:0003677">
    <property type="term" value="F:DNA binding"/>
    <property type="evidence" value="ECO:0007669"/>
    <property type="project" value="UniProtKB-KW"/>
</dbReference>
<evidence type="ECO:0000256" key="3">
    <source>
        <dbReference type="ARBA" id="ARBA00022737"/>
    </source>
</evidence>
<dbReference type="Pfam" id="PF01381">
    <property type="entry name" value="HTH_3"/>
    <property type="match status" value="1"/>
</dbReference>
<dbReference type="PANTHER" id="PTHR46630:SF1">
    <property type="entry name" value="TETRATRICOPEPTIDE REPEAT PROTEIN 29"/>
    <property type="match status" value="1"/>
</dbReference>
<name>A0A316DWK6_9BACL</name>
<dbReference type="RefSeq" id="WP_170119376.1">
    <property type="nucleotide sequence ID" value="NZ_QGGL01000006.1"/>
</dbReference>
<dbReference type="InterPro" id="IPR001387">
    <property type="entry name" value="Cro/C1-type_HTH"/>
</dbReference>
<dbReference type="InterPro" id="IPR051476">
    <property type="entry name" value="Bac_ResReg_Asp_Phosphatase"/>
</dbReference>
<keyword evidence="3" id="KW-0677">Repeat</keyword>
<organism evidence="7 8">
    <name type="scientific">Tumebacillus permanentifrigoris</name>
    <dbReference type="NCBI Taxonomy" id="378543"/>
    <lineage>
        <taxon>Bacteria</taxon>
        <taxon>Bacillati</taxon>
        <taxon>Bacillota</taxon>
        <taxon>Bacilli</taxon>
        <taxon>Bacillales</taxon>
        <taxon>Alicyclobacillaceae</taxon>
        <taxon>Tumebacillus</taxon>
    </lineage>
</organism>
<feature type="domain" description="HTH cro/C1-type" evidence="6">
    <location>
        <begin position="23"/>
        <end position="76"/>
    </location>
</feature>